<accession>A0A2N3WL32</accession>
<evidence type="ECO:0000256" key="2">
    <source>
        <dbReference type="SAM" id="SignalP"/>
    </source>
</evidence>
<dbReference type="OrthoDB" id="3470164at2"/>
<keyword evidence="1" id="KW-0472">Membrane</keyword>
<keyword evidence="2" id="KW-0732">Signal</keyword>
<feature type="chain" id="PRO_5014969407" description="LPXTG-motif cell wall-anchored protein" evidence="2">
    <location>
        <begin position="28"/>
        <end position="262"/>
    </location>
</feature>
<dbReference type="EMBL" id="PJMY01000003">
    <property type="protein sequence ID" value="PKV94562.1"/>
    <property type="molecule type" value="Genomic_DNA"/>
</dbReference>
<dbReference type="AlphaFoldDB" id="A0A2N3WL32"/>
<dbReference type="Proteomes" id="UP000233750">
    <property type="component" value="Unassembled WGS sequence"/>
</dbReference>
<feature type="transmembrane region" description="Helical" evidence="1">
    <location>
        <begin position="232"/>
        <end position="252"/>
    </location>
</feature>
<organism evidence="3 4">
    <name type="scientific">Amycolatopsis echigonensis</name>
    <dbReference type="NCBI Taxonomy" id="2576905"/>
    <lineage>
        <taxon>Bacteria</taxon>
        <taxon>Bacillati</taxon>
        <taxon>Actinomycetota</taxon>
        <taxon>Actinomycetes</taxon>
        <taxon>Pseudonocardiales</taxon>
        <taxon>Pseudonocardiaceae</taxon>
        <taxon>Amycolatopsis</taxon>
    </lineage>
</organism>
<evidence type="ECO:0000313" key="3">
    <source>
        <dbReference type="EMBL" id="PKV94562.1"/>
    </source>
</evidence>
<evidence type="ECO:0000256" key="1">
    <source>
        <dbReference type="SAM" id="Phobius"/>
    </source>
</evidence>
<reference evidence="3 4" key="1">
    <citation type="submission" date="2017-12" db="EMBL/GenBank/DDBJ databases">
        <title>Sequencing the genomes of 1000 Actinobacteria strains.</title>
        <authorList>
            <person name="Klenk H.-P."/>
        </authorList>
    </citation>
    <scope>NUCLEOTIDE SEQUENCE [LARGE SCALE GENOMIC DNA]</scope>
    <source>
        <strain evidence="3 4">DSM 45165</strain>
    </source>
</reference>
<keyword evidence="1" id="KW-1133">Transmembrane helix</keyword>
<evidence type="ECO:0008006" key="5">
    <source>
        <dbReference type="Google" id="ProtNLM"/>
    </source>
</evidence>
<evidence type="ECO:0000313" key="4">
    <source>
        <dbReference type="Proteomes" id="UP000233750"/>
    </source>
</evidence>
<dbReference type="RefSeq" id="WP_101437967.1">
    <property type="nucleotide sequence ID" value="NZ_PJMY01000003.1"/>
</dbReference>
<feature type="signal peptide" evidence="2">
    <location>
        <begin position="1"/>
        <end position="27"/>
    </location>
</feature>
<keyword evidence="1" id="KW-0812">Transmembrane</keyword>
<sequence>MGEICRRFAAGAAIAVAALLSAGPAEAAGASWVAPPSEQDVAAAVKAAETARAISFAKSNFRQAGHADPGRITVGHKAIPVYTLNPDFVTAKPGAPAGVLRAIAVTATAATGAKATLRAAPDHSAPSGWSVGNVLSGNDEETLSARLRPGSVLLNEPQINGWYDLGRDGVVLLQASLPQSPVGQFTPIAEYQQQVRSRYANKLPGSDYQHSGGIGFKQAVLQQRDSGPPGSLTAGLIVFGSAVALGGGFLVWRWTKRRITPK</sequence>
<protein>
    <recommendedName>
        <fullName evidence="5">LPXTG-motif cell wall-anchored protein</fullName>
    </recommendedName>
</protein>
<comment type="caution">
    <text evidence="3">The sequence shown here is derived from an EMBL/GenBank/DDBJ whole genome shotgun (WGS) entry which is preliminary data.</text>
</comment>
<proteinExistence type="predicted"/>
<gene>
    <name evidence="3" type="ORF">ATK30_5441</name>
</gene>
<name>A0A2N3WL32_9PSEU</name>
<keyword evidence="4" id="KW-1185">Reference proteome</keyword>